<dbReference type="Pfam" id="PF09751">
    <property type="entry name" value="Es2"/>
    <property type="match status" value="1"/>
</dbReference>
<feature type="compositionally biased region" description="Polar residues" evidence="4">
    <location>
        <begin position="120"/>
        <end position="135"/>
    </location>
</feature>
<dbReference type="GO" id="GO:0071013">
    <property type="term" value="C:catalytic step 2 spliceosome"/>
    <property type="evidence" value="ECO:0007669"/>
    <property type="project" value="TreeGrafter"/>
</dbReference>
<evidence type="ECO:0000313" key="6">
    <source>
        <dbReference type="Proteomes" id="UP000078542"/>
    </source>
</evidence>
<comment type="subcellular location">
    <subcellularLocation>
        <location evidence="1">Nucleus</location>
    </subcellularLocation>
</comment>
<dbReference type="PANTHER" id="PTHR12940:SF0">
    <property type="entry name" value="SPLICING FACTOR ESS-2 HOMOLOG"/>
    <property type="match status" value="1"/>
</dbReference>
<dbReference type="InterPro" id="IPR019148">
    <property type="entry name" value="Nuclear_protein_DGCR14_ESS-2"/>
</dbReference>
<reference evidence="5 6" key="1">
    <citation type="submission" date="2016-03" db="EMBL/GenBank/DDBJ databases">
        <title>Cyphomyrmex costatus WGS genome.</title>
        <authorList>
            <person name="Nygaard S."/>
            <person name="Hu H."/>
            <person name="Boomsma J."/>
            <person name="Zhang G."/>
        </authorList>
    </citation>
    <scope>NUCLEOTIDE SEQUENCE [LARGE SCALE GENOMIC DNA]</scope>
    <source>
        <strain evidence="5">MS0001</strain>
        <tissue evidence="5">Whole body</tissue>
    </source>
</reference>
<feature type="compositionally biased region" description="Low complexity" evidence="4">
    <location>
        <begin position="417"/>
        <end position="430"/>
    </location>
</feature>
<evidence type="ECO:0000256" key="4">
    <source>
        <dbReference type="SAM" id="MobiDB-lite"/>
    </source>
</evidence>
<feature type="compositionally biased region" description="Polar residues" evidence="4">
    <location>
        <begin position="436"/>
        <end position="461"/>
    </location>
</feature>
<feature type="region of interest" description="Disordered" evidence="4">
    <location>
        <begin position="416"/>
        <end position="486"/>
    </location>
</feature>
<comment type="similarity">
    <text evidence="2">Belongs to the ESS2 family.</text>
</comment>
<feature type="region of interest" description="Disordered" evidence="4">
    <location>
        <begin position="93"/>
        <end position="148"/>
    </location>
</feature>
<proteinExistence type="inferred from homology"/>
<accession>A0A195CS64</accession>
<organism evidence="5 6">
    <name type="scientific">Cyphomyrmex costatus</name>
    <dbReference type="NCBI Taxonomy" id="456900"/>
    <lineage>
        <taxon>Eukaryota</taxon>
        <taxon>Metazoa</taxon>
        <taxon>Ecdysozoa</taxon>
        <taxon>Arthropoda</taxon>
        <taxon>Hexapoda</taxon>
        <taxon>Insecta</taxon>
        <taxon>Pterygota</taxon>
        <taxon>Neoptera</taxon>
        <taxon>Endopterygota</taxon>
        <taxon>Hymenoptera</taxon>
        <taxon>Apocrita</taxon>
        <taxon>Aculeata</taxon>
        <taxon>Formicoidea</taxon>
        <taxon>Formicidae</taxon>
        <taxon>Myrmicinae</taxon>
        <taxon>Cyphomyrmex</taxon>
    </lineage>
</organism>
<dbReference type="STRING" id="456900.A0A195CS64"/>
<dbReference type="AlphaFoldDB" id="A0A195CS64"/>
<protein>
    <submittedName>
        <fullName evidence="5">Protein DGCR14 like protein</fullName>
    </submittedName>
</protein>
<evidence type="ECO:0000256" key="1">
    <source>
        <dbReference type="ARBA" id="ARBA00004123"/>
    </source>
</evidence>
<name>A0A195CS64_9HYME</name>
<dbReference type="Proteomes" id="UP000078542">
    <property type="component" value="Unassembled WGS sequence"/>
</dbReference>
<sequence length="486" mass="54709">MHSITDSPGSKALEAAKNIKDLAVFKKPIGPVKRSKSTQPKILDEDTYIEKMSDIIQKDFFPHLEKLQAQNQYLDALEQNDMNRMRELYAKYSSGQPVTERPISPATFETPLRRAESDESPPTTEALSQKTSVESINRDDNENKIGLDDYLSTHTSEDNASFEEMMVEAENKRKLKYAWLYEAEEKSKAWLAIDGPVTNVPAIESNLRPKQVDSWAYKNKNYIMYIPDGVELTAKEKIELAKKKQTIMHENTRLRTNPFNEQQNKETIDELAKSQSKANDGKIGVDGKEVVRNATPRVNGFSFVATPSPRPGECESPLMTWGQIEGTPFRLDGGDTPLLRTNQGPSFRIAEPPKREQLALQLAEKAGERYRDRKNKALEAARRSLATPSPRSTIDRLSTMSPAARRLATQRLRVLNTPSPRRTPLSRTSSVGGIKTPNTPRANVSVKEITSQKSETNSTRIQGPVLTDNLLNLPPQRQRASDFFNK</sequence>
<keyword evidence="6" id="KW-1185">Reference proteome</keyword>
<keyword evidence="3" id="KW-0539">Nucleus</keyword>
<gene>
    <name evidence="5" type="ORF">ALC62_05663</name>
</gene>
<evidence type="ECO:0000256" key="2">
    <source>
        <dbReference type="ARBA" id="ARBA00009072"/>
    </source>
</evidence>
<dbReference type="EMBL" id="KQ977329">
    <property type="protein sequence ID" value="KYN03536.1"/>
    <property type="molecule type" value="Genomic_DNA"/>
</dbReference>
<dbReference type="PANTHER" id="PTHR12940">
    <property type="entry name" value="ES-2 PROTEIN - RELATED"/>
    <property type="match status" value="1"/>
</dbReference>
<evidence type="ECO:0000256" key="3">
    <source>
        <dbReference type="ARBA" id="ARBA00023242"/>
    </source>
</evidence>
<evidence type="ECO:0000313" key="5">
    <source>
        <dbReference type="EMBL" id="KYN03536.1"/>
    </source>
</evidence>
<feature type="compositionally biased region" description="Basic and acidic residues" evidence="4">
    <location>
        <begin position="136"/>
        <end position="147"/>
    </location>
</feature>